<keyword evidence="8" id="KW-0807">Transducer</keyword>
<evidence type="ECO:0000259" key="11">
    <source>
        <dbReference type="PROSITE" id="PS50259"/>
    </source>
</evidence>
<feature type="domain" description="G-protein coupled receptors family 3 profile" evidence="11">
    <location>
        <begin position="1"/>
        <end position="106"/>
    </location>
</feature>
<dbReference type="PANTHER" id="PTHR10519:SF20">
    <property type="entry name" value="G-PROTEIN COUPLED RECEPTOR 156-RELATED"/>
    <property type="match status" value="1"/>
</dbReference>
<evidence type="ECO:0000313" key="12">
    <source>
        <dbReference type="EMBL" id="ORY23296.1"/>
    </source>
</evidence>
<evidence type="ECO:0000256" key="2">
    <source>
        <dbReference type="ARBA" id="ARBA00022692"/>
    </source>
</evidence>
<feature type="transmembrane region" description="Helical" evidence="10">
    <location>
        <begin position="50"/>
        <end position="71"/>
    </location>
</feature>
<evidence type="ECO:0000256" key="4">
    <source>
        <dbReference type="ARBA" id="ARBA00023040"/>
    </source>
</evidence>
<keyword evidence="3 10" id="KW-1133">Transmembrane helix</keyword>
<dbReference type="PANTHER" id="PTHR10519">
    <property type="entry name" value="GABA-B RECEPTOR"/>
    <property type="match status" value="1"/>
</dbReference>
<feature type="transmembrane region" description="Helical" evidence="10">
    <location>
        <begin position="77"/>
        <end position="99"/>
    </location>
</feature>
<dbReference type="OrthoDB" id="5597995at2759"/>
<evidence type="ECO:0000256" key="8">
    <source>
        <dbReference type="ARBA" id="ARBA00023224"/>
    </source>
</evidence>
<keyword evidence="2 10" id="KW-0812">Transmembrane</keyword>
<dbReference type="GO" id="GO:0004965">
    <property type="term" value="F:G protein-coupled GABA receptor activity"/>
    <property type="evidence" value="ECO:0007669"/>
    <property type="project" value="InterPro"/>
</dbReference>
<dbReference type="PROSITE" id="PS50259">
    <property type="entry name" value="G_PROTEIN_RECEP_F3_4"/>
    <property type="match status" value="1"/>
</dbReference>
<evidence type="ECO:0000313" key="13">
    <source>
        <dbReference type="Proteomes" id="UP000193920"/>
    </source>
</evidence>
<keyword evidence="5 10" id="KW-0472">Membrane</keyword>
<evidence type="ECO:0000256" key="9">
    <source>
        <dbReference type="SAM" id="MobiDB-lite"/>
    </source>
</evidence>
<dbReference type="EMBL" id="MCOG01000235">
    <property type="protein sequence ID" value="ORY23296.1"/>
    <property type="molecule type" value="Genomic_DNA"/>
</dbReference>
<dbReference type="GO" id="GO:0007214">
    <property type="term" value="P:gamma-aminobutyric acid signaling pathway"/>
    <property type="evidence" value="ECO:0007669"/>
    <property type="project" value="TreeGrafter"/>
</dbReference>
<dbReference type="Pfam" id="PF00003">
    <property type="entry name" value="7tm_3"/>
    <property type="match status" value="1"/>
</dbReference>
<dbReference type="InterPro" id="IPR002455">
    <property type="entry name" value="GPCR3_GABA-B"/>
</dbReference>
<evidence type="ECO:0000256" key="1">
    <source>
        <dbReference type="ARBA" id="ARBA00004141"/>
    </source>
</evidence>
<feature type="transmembrane region" description="Helical" evidence="10">
    <location>
        <begin position="15"/>
        <end position="38"/>
    </location>
</feature>
<evidence type="ECO:0000256" key="7">
    <source>
        <dbReference type="ARBA" id="ARBA00023180"/>
    </source>
</evidence>
<dbReference type="AlphaFoldDB" id="A0A1Y2ALA4"/>
<proteinExistence type="predicted"/>
<feature type="region of interest" description="Disordered" evidence="9">
    <location>
        <begin position="160"/>
        <end position="181"/>
    </location>
</feature>
<keyword evidence="6" id="KW-0675">Receptor</keyword>
<evidence type="ECO:0000256" key="6">
    <source>
        <dbReference type="ARBA" id="ARBA00023170"/>
    </source>
</evidence>
<evidence type="ECO:0000256" key="5">
    <source>
        <dbReference type="ARBA" id="ARBA00023136"/>
    </source>
</evidence>
<comment type="caution">
    <text evidence="12">The sequence shown here is derived from an EMBL/GenBank/DDBJ whole genome shotgun (WGS) entry which is preliminary data.</text>
</comment>
<evidence type="ECO:0000256" key="10">
    <source>
        <dbReference type="SAM" id="Phobius"/>
    </source>
</evidence>
<keyword evidence="7" id="KW-0325">Glycoprotein</keyword>
<comment type="subcellular location">
    <subcellularLocation>
        <location evidence="1">Membrane</location>
        <topology evidence="1">Multi-pass membrane protein</topology>
    </subcellularLocation>
</comment>
<name>A0A1Y2ALA4_9FUNG</name>
<protein>
    <recommendedName>
        <fullName evidence="11">G-protein coupled receptors family 3 profile domain-containing protein</fullName>
    </recommendedName>
</protein>
<dbReference type="InterPro" id="IPR017978">
    <property type="entry name" value="GPCR_3_C"/>
</dbReference>
<keyword evidence="13" id="KW-1185">Reference proteome</keyword>
<dbReference type="PRINTS" id="PR01176">
    <property type="entry name" value="GABABRECEPTR"/>
</dbReference>
<organism evidence="12 13">
    <name type="scientific">Neocallimastix californiae</name>
    <dbReference type="NCBI Taxonomy" id="1754190"/>
    <lineage>
        <taxon>Eukaryota</taxon>
        <taxon>Fungi</taxon>
        <taxon>Fungi incertae sedis</taxon>
        <taxon>Chytridiomycota</taxon>
        <taxon>Chytridiomycota incertae sedis</taxon>
        <taxon>Neocallimastigomycetes</taxon>
        <taxon>Neocallimastigales</taxon>
        <taxon>Neocallimastigaceae</taxon>
        <taxon>Neocallimastix</taxon>
    </lineage>
</organism>
<dbReference type="GO" id="GO:0038039">
    <property type="term" value="C:G protein-coupled receptor heterodimeric complex"/>
    <property type="evidence" value="ECO:0007669"/>
    <property type="project" value="TreeGrafter"/>
</dbReference>
<gene>
    <name evidence="12" type="ORF">LY90DRAFT_706898</name>
</gene>
<dbReference type="STRING" id="1754190.A0A1Y2ALA4"/>
<dbReference type="Proteomes" id="UP000193920">
    <property type="component" value="Unassembled WGS sequence"/>
</dbReference>
<keyword evidence="4" id="KW-0297">G-protein coupled receptor</keyword>
<sequence>MHYYVCQNKNNVGTYIQLVIIIFNGLTLLYGCYLAYRVKNVYSEYNESKVIGLSIYGIVICMIILIFIVNIKGLDHTTLFLIQSLMIILSADIILVFMFTPKLWKLHINIMSESPYNKSALSSINKKSNIENSNPNNISIKNRAITDDDDDDEYVIDVKRNEVEQKEELKESGSGSEKEEK</sequence>
<evidence type="ECO:0000256" key="3">
    <source>
        <dbReference type="ARBA" id="ARBA00022989"/>
    </source>
</evidence>
<reference evidence="12 13" key="1">
    <citation type="submission" date="2016-08" db="EMBL/GenBank/DDBJ databases">
        <title>A Parts List for Fungal Cellulosomes Revealed by Comparative Genomics.</title>
        <authorList>
            <consortium name="DOE Joint Genome Institute"/>
            <person name="Haitjema C.H."/>
            <person name="Gilmore S.P."/>
            <person name="Henske J.K."/>
            <person name="Solomon K.V."/>
            <person name="De Groot R."/>
            <person name="Kuo A."/>
            <person name="Mondo S.J."/>
            <person name="Salamov A.A."/>
            <person name="Labutti K."/>
            <person name="Zhao Z."/>
            <person name="Chiniquy J."/>
            <person name="Barry K."/>
            <person name="Brewer H.M."/>
            <person name="Purvine S.O."/>
            <person name="Wright A.T."/>
            <person name="Boxma B."/>
            <person name="Van Alen T."/>
            <person name="Hackstein J.H."/>
            <person name="Baker S.E."/>
            <person name="Grigoriev I.V."/>
            <person name="O'Malley M.A."/>
        </authorList>
    </citation>
    <scope>NUCLEOTIDE SEQUENCE [LARGE SCALE GENOMIC DNA]</scope>
    <source>
        <strain evidence="12 13">G1</strain>
    </source>
</reference>
<accession>A0A1Y2ALA4</accession>